<reference evidence="1 2" key="1">
    <citation type="journal article" date="2012" name="J. Bacteriol.">
        <title>Complete genome sequence of the B12-producing Shimwellia blattae strain DSM 4481, isolated from a cockroach.</title>
        <authorList>
            <person name="Brzuszkiewicz E."/>
            <person name="Waschkowitz T."/>
            <person name="Wiezer A."/>
            <person name="Daniel R."/>
        </authorList>
    </citation>
    <scope>NUCLEOTIDE SEQUENCE [LARGE SCALE GENOMIC DNA]</scope>
    <source>
        <strain evidence="2">ATCC 29907 / DSM 4481 / JCM 1650 / NBRC 105725 / CDC 9005-74</strain>
    </source>
</reference>
<dbReference type="STRING" id="630626.EBL_c05150"/>
<dbReference type="Gene3D" id="3.30.70.2590">
    <property type="match status" value="1"/>
</dbReference>
<dbReference type="InterPro" id="IPR038470">
    <property type="entry name" value="Cellsynth_D_sf"/>
</dbReference>
<dbReference type="PATRIC" id="fig|630626.3.peg.508"/>
<protein>
    <recommendedName>
        <fullName evidence="3">Cellulose synthase</fullName>
    </recommendedName>
</protein>
<dbReference type="AlphaFoldDB" id="I2B537"/>
<name>I2B537_SHIBC</name>
<sequence>MTTDALHGTLLRYYQQQQTPEGWFDLLTIMVDGMIGNVGEQECQPFLQDMGCQLAARYPLPACETVGDLEDAINRLLAHFNWGTIEIDLAGQAMLLRHRGLPVARAQQDSHEQHRWCNAFSVILEGMYGAWLATLRAAPHLRLHRDHIYGVSDIQFRYQG</sequence>
<keyword evidence="2" id="KW-1185">Reference proteome</keyword>
<dbReference type="RefSeq" id="WP_014715780.1">
    <property type="nucleotide sequence ID" value="NC_017910.1"/>
</dbReference>
<dbReference type="Pfam" id="PF03500">
    <property type="entry name" value="Cellsynth_D"/>
    <property type="match status" value="1"/>
</dbReference>
<dbReference type="KEGG" id="ebt:EBL_c05150"/>
<dbReference type="GO" id="GO:0030244">
    <property type="term" value="P:cellulose biosynthetic process"/>
    <property type="evidence" value="ECO:0007669"/>
    <property type="project" value="InterPro"/>
</dbReference>
<dbReference type="HOGENOM" id="CLU_131913_0_0_6"/>
<evidence type="ECO:0008006" key="3">
    <source>
        <dbReference type="Google" id="ProtNLM"/>
    </source>
</evidence>
<dbReference type="Proteomes" id="UP000001955">
    <property type="component" value="Chromosome"/>
</dbReference>
<organism evidence="1 2">
    <name type="scientific">Shimwellia blattae (strain ATCC 29907 / DSM 4481 / JCM 1650 / NBRC 105725 / CDC 9005-74)</name>
    <name type="common">Escherichia blattae</name>
    <dbReference type="NCBI Taxonomy" id="630626"/>
    <lineage>
        <taxon>Bacteria</taxon>
        <taxon>Pseudomonadati</taxon>
        <taxon>Pseudomonadota</taxon>
        <taxon>Gammaproteobacteria</taxon>
        <taxon>Enterobacterales</taxon>
        <taxon>Enterobacteriaceae</taxon>
        <taxon>Shimwellia</taxon>
    </lineage>
</organism>
<evidence type="ECO:0000313" key="1">
    <source>
        <dbReference type="EMBL" id="AFJ45641.1"/>
    </source>
</evidence>
<proteinExistence type="predicted"/>
<dbReference type="EMBL" id="CP001560">
    <property type="protein sequence ID" value="AFJ45641.1"/>
    <property type="molecule type" value="Genomic_DNA"/>
</dbReference>
<dbReference type="InterPro" id="IPR022798">
    <property type="entry name" value="BcsD_bac"/>
</dbReference>
<dbReference type="OrthoDB" id="6078279at2"/>
<evidence type="ECO:0000313" key="2">
    <source>
        <dbReference type="Proteomes" id="UP000001955"/>
    </source>
</evidence>
<dbReference type="eggNOG" id="ENOG5031C94">
    <property type="taxonomic scope" value="Bacteria"/>
</dbReference>
<accession>I2B537</accession>
<gene>
    <name evidence="1" type="ordered locus">EBL_c05150</name>
</gene>